<dbReference type="Gene3D" id="1.10.1740.10">
    <property type="match status" value="1"/>
</dbReference>
<evidence type="ECO:0000259" key="8">
    <source>
        <dbReference type="Pfam" id="PF04542"/>
    </source>
</evidence>
<dbReference type="KEGG" id="hdh:G5B40_09695"/>
<dbReference type="SUPFAM" id="SSF88946">
    <property type="entry name" value="Sigma2 domain of RNA polymerase sigma factors"/>
    <property type="match status" value="1"/>
</dbReference>
<dbReference type="Pfam" id="PF04542">
    <property type="entry name" value="Sigma70_r2"/>
    <property type="match status" value="1"/>
</dbReference>
<dbReference type="GO" id="GO:0006352">
    <property type="term" value="P:DNA-templated transcription initiation"/>
    <property type="evidence" value="ECO:0007669"/>
    <property type="project" value="InterPro"/>
</dbReference>
<gene>
    <name evidence="10" type="ORF">G5B40_09695</name>
</gene>
<evidence type="ECO:0000256" key="6">
    <source>
        <dbReference type="RuleBase" id="RU000716"/>
    </source>
</evidence>
<dbReference type="Gene3D" id="1.10.10.10">
    <property type="entry name" value="Winged helix-like DNA-binding domain superfamily/Winged helix DNA-binding domain"/>
    <property type="match status" value="1"/>
</dbReference>
<dbReference type="RefSeq" id="WP_165097957.1">
    <property type="nucleotide sequence ID" value="NZ_CP049056.1"/>
</dbReference>
<dbReference type="GO" id="GO:0016987">
    <property type="term" value="F:sigma factor activity"/>
    <property type="evidence" value="ECO:0007669"/>
    <property type="project" value="UniProtKB-KW"/>
</dbReference>
<dbReference type="SUPFAM" id="SSF88659">
    <property type="entry name" value="Sigma3 and sigma4 domains of RNA polymerase sigma factors"/>
    <property type="match status" value="1"/>
</dbReference>
<organism evidence="10 11">
    <name type="scientific">Pikeienuella piscinae</name>
    <dbReference type="NCBI Taxonomy" id="2748098"/>
    <lineage>
        <taxon>Bacteria</taxon>
        <taxon>Pseudomonadati</taxon>
        <taxon>Pseudomonadota</taxon>
        <taxon>Alphaproteobacteria</taxon>
        <taxon>Rhodobacterales</taxon>
        <taxon>Paracoccaceae</taxon>
        <taxon>Pikeienuella</taxon>
    </lineage>
</organism>
<dbReference type="CDD" id="cd06171">
    <property type="entry name" value="Sigma70_r4"/>
    <property type="match status" value="1"/>
</dbReference>
<dbReference type="InterPro" id="IPR036388">
    <property type="entry name" value="WH-like_DNA-bd_sf"/>
</dbReference>
<dbReference type="InterPro" id="IPR013324">
    <property type="entry name" value="RNA_pol_sigma_r3/r4-like"/>
</dbReference>
<name>A0A7L5BV38_9RHOB</name>
<evidence type="ECO:0000256" key="1">
    <source>
        <dbReference type="ARBA" id="ARBA00010641"/>
    </source>
</evidence>
<accession>A0A7L5BV38</accession>
<dbReference type="InterPro" id="IPR014284">
    <property type="entry name" value="RNA_pol_sigma-70_dom"/>
</dbReference>
<keyword evidence="5 6" id="KW-0804">Transcription</keyword>
<dbReference type="InterPro" id="IPR013325">
    <property type="entry name" value="RNA_pol_sigma_r2"/>
</dbReference>
<keyword evidence="11" id="KW-1185">Reference proteome</keyword>
<keyword evidence="2 6" id="KW-0805">Transcription regulation</keyword>
<dbReference type="PROSITE" id="PS01063">
    <property type="entry name" value="SIGMA70_ECF"/>
    <property type="match status" value="1"/>
</dbReference>
<feature type="domain" description="RNA polymerase sigma-70 region 2" evidence="8">
    <location>
        <begin position="12"/>
        <end position="75"/>
    </location>
</feature>
<dbReference type="EMBL" id="CP049056">
    <property type="protein sequence ID" value="QIE55695.1"/>
    <property type="molecule type" value="Genomic_DNA"/>
</dbReference>
<keyword evidence="3 6" id="KW-0731">Sigma factor</keyword>
<evidence type="ECO:0000256" key="4">
    <source>
        <dbReference type="ARBA" id="ARBA00023125"/>
    </source>
</evidence>
<proteinExistence type="inferred from homology"/>
<comment type="similarity">
    <text evidence="1 6">Belongs to the sigma-70 factor family. ECF subfamily.</text>
</comment>
<feature type="region of interest" description="Disordered" evidence="7">
    <location>
        <begin position="157"/>
        <end position="191"/>
    </location>
</feature>
<feature type="domain" description="RNA polymerase sigma factor 70 region 4 type 2" evidence="9">
    <location>
        <begin position="102"/>
        <end position="153"/>
    </location>
</feature>
<dbReference type="PANTHER" id="PTHR43133">
    <property type="entry name" value="RNA POLYMERASE ECF-TYPE SIGMA FACTO"/>
    <property type="match status" value="1"/>
</dbReference>
<evidence type="ECO:0000256" key="2">
    <source>
        <dbReference type="ARBA" id="ARBA00023015"/>
    </source>
</evidence>
<dbReference type="InterPro" id="IPR039425">
    <property type="entry name" value="RNA_pol_sigma-70-like"/>
</dbReference>
<evidence type="ECO:0000259" key="9">
    <source>
        <dbReference type="Pfam" id="PF08281"/>
    </source>
</evidence>
<protein>
    <recommendedName>
        <fullName evidence="6">RNA polymerase sigma factor</fullName>
    </recommendedName>
</protein>
<evidence type="ECO:0000313" key="10">
    <source>
        <dbReference type="EMBL" id="QIE55695.1"/>
    </source>
</evidence>
<dbReference type="InterPro" id="IPR007627">
    <property type="entry name" value="RNA_pol_sigma70_r2"/>
</dbReference>
<dbReference type="Proteomes" id="UP000503336">
    <property type="component" value="Chromosome"/>
</dbReference>
<dbReference type="AlphaFoldDB" id="A0A7L5BV38"/>
<evidence type="ECO:0000313" key="11">
    <source>
        <dbReference type="Proteomes" id="UP000503336"/>
    </source>
</evidence>
<dbReference type="NCBIfam" id="TIGR02937">
    <property type="entry name" value="sigma70-ECF"/>
    <property type="match status" value="1"/>
</dbReference>
<dbReference type="Pfam" id="PF08281">
    <property type="entry name" value="Sigma70_r4_2"/>
    <property type="match status" value="1"/>
</dbReference>
<dbReference type="InterPro" id="IPR013249">
    <property type="entry name" value="RNA_pol_sigma70_r4_t2"/>
</dbReference>
<dbReference type="PANTHER" id="PTHR43133:SF25">
    <property type="entry name" value="RNA POLYMERASE SIGMA FACTOR RFAY-RELATED"/>
    <property type="match status" value="1"/>
</dbReference>
<evidence type="ECO:0000256" key="7">
    <source>
        <dbReference type="SAM" id="MobiDB-lite"/>
    </source>
</evidence>
<sequence>MSDSFREDFIATLPAVRGFARTFERNQARADDLVQETMVKAWASRAGFRPGTNMKAWLFTILRNSYISQYRKAKREVEDADGELTAGLSERGRQEGHLAMLDLRDALATLPHDQREAVILVGAAGLSYDEAAEVIGVAAGTVKSRVSRARARLADLMGENGEGAEPDGGAGDSPRKPPRAGKGVLLRQTVS</sequence>
<dbReference type="InterPro" id="IPR000838">
    <property type="entry name" value="RNA_pol_sigma70_ECF_CS"/>
</dbReference>
<reference evidence="10 11" key="1">
    <citation type="submission" date="2020-02" db="EMBL/GenBank/DDBJ databases">
        <title>complete genome sequence of Rhodobacteraceae bacterium.</title>
        <authorList>
            <person name="Park J."/>
            <person name="Kim Y.-S."/>
            <person name="Kim K.-H."/>
        </authorList>
    </citation>
    <scope>NUCLEOTIDE SEQUENCE [LARGE SCALE GENOMIC DNA]</scope>
    <source>
        <strain evidence="10 11">RR4-56</strain>
    </source>
</reference>
<evidence type="ECO:0000256" key="5">
    <source>
        <dbReference type="ARBA" id="ARBA00023163"/>
    </source>
</evidence>
<evidence type="ECO:0000256" key="3">
    <source>
        <dbReference type="ARBA" id="ARBA00023082"/>
    </source>
</evidence>
<dbReference type="GO" id="GO:0003677">
    <property type="term" value="F:DNA binding"/>
    <property type="evidence" value="ECO:0007669"/>
    <property type="project" value="UniProtKB-KW"/>
</dbReference>
<keyword evidence="4 6" id="KW-0238">DNA-binding</keyword>